<evidence type="ECO:0000313" key="19">
    <source>
        <dbReference type="EMBL" id="CAD7277413.1"/>
    </source>
</evidence>
<keyword evidence="9 14" id="KW-0460">Magnesium</keyword>
<dbReference type="GO" id="GO:0006572">
    <property type="term" value="P:L-tyrosine catabolic process"/>
    <property type="evidence" value="ECO:0007669"/>
    <property type="project" value="UniProtKB-UniRule"/>
</dbReference>
<protein>
    <recommendedName>
        <fullName evidence="5 15">Fumarylacetoacetase</fullName>
        <ecNumber evidence="4 15">3.7.1.2</ecNumber>
    </recommendedName>
    <alternativeName>
        <fullName evidence="15">Fumarylacetoacetate hydrolase</fullName>
    </alternativeName>
</protein>
<keyword evidence="8 14" id="KW-0106">Calcium</keyword>
<evidence type="ECO:0000256" key="14">
    <source>
        <dbReference type="PIRSR" id="PIRSR605959-3"/>
    </source>
</evidence>
<evidence type="ECO:0000256" key="4">
    <source>
        <dbReference type="ARBA" id="ARBA00012094"/>
    </source>
</evidence>
<dbReference type="EMBL" id="OA882937">
    <property type="protein sequence ID" value="CAD7277413.1"/>
    <property type="molecule type" value="Genomic_DNA"/>
</dbReference>
<sequence length="375" mass="41907">MLESFVPVPEGSDFTIHNLPALVDQSLATMHLPAHIGDYTDFYSSIYHATNLGIMLRGKDNALQANWFVFWESLNHFMSLGKSAWKETRTAIQSLLSKDNQTLQGDAEKYLPVGYHGRASSINVSGVPTRRPHGQKRPKPDEPPIFGVSNLLDFELEMAFFIGPGNQLGNPIPITEAQDHIFGMVLMNDWSARDIQGWEYVPLGPFLGKSFSTTISPWIVTMDALEPFATQNPEQDPKPFPYLQHEDKCTFDINLEVGIIPESEQEPTIVSRSNAKHLYWTQKQQLAHHTINGCNVRPGDLMASGTISGPEKGSYGSMMEISWRGTESVQMKDGTSRTYVQDMDTVVFRGWCEKDGIRVGFGECKSQVLPALPLD</sequence>
<evidence type="ECO:0000256" key="11">
    <source>
        <dbReference type="ARBA" id="ARBA00023232"/>
    </source>
</evidence>
<feature type="binding site" evidence="13">
    <location>
        <position position="306"/>
    </location>
    <ligand>
        <name>substrate</name>
    </ligand>
</feature>
<evidence type="ECO:0000259" key="18">
    <source>
        <dbReference type="Pfam" id="PF09298"/>
    </source>
</evidence>
<comment type="similarity">
    <text evidence="3 15">Belongs to the FAH family.</text>
</comment>
<dbReference type="Gene3D" id="3.90.850.10">
    <property type="entry name" value="Fumarylacetoacetase-like, C-terminal domain"/>
    <property type="match status" value="1"/>
</dbReference>
<dbReference type="PANTHER" id="PTHR43069:SF2">
    <property type="entry name" value="FUMARYLACETOACETASE"/>
    <property type="match status" value="1"/>
</dbReference>
<comment type="cofactor">
    <cofactor evidence="15">
        <name>Mg(2+)</name>
        <dbReference type="ChEBI" id="CHEBI:18420"/>
    </cofactor>
    <cofactor evidence="15">
        <name>Ca(2+)</name>
        <dbReference type="ChEBI" id="CHEBI:29108"/>
    </cofactor>
</comment>
<comment type="catalytic activity">
    <reaction evidence="1 15">
        <text>4-fumarylacetoacetate + H2O = acetoacetate + fumarate + H(+)</text>
        <dbReference type="Rhea" id="RHEA:10244"/>
        <dbReference type="ChEBI" id="CHEBI:13705"/>
        <dbReference type="ChEBI" id="CHEBI:15377"/>
        <dbReference type="ChEBI" id="CHEBI:15378"/>
        <dbReference type="ChEBI" id="CHEBI:18034"/>
        <dbReference type="ChEBI" id="CHEBI:29806"/>
        <dbReference type="EC" id="3.7.1.2"/>
    </reaction>
</comment>
<feature type="domain" description="Fumarylacetoacetase N-terminal" evidence="18">
    <location>
        <begin position="72"/>
        <end position="108"/>
    </location>
</feature>
<feature type="binding site" evidence="13">
    <location>
        <position position="57"/>
    </location>
    <ligand>
        <name>substrate</name>
    </ligand>
</feature>
<evidence type="ECO:0000256" key="8">
    <source>
        <dbReference type="ARBA" id="ARBA00022837"/>
    </source>
</evidence>
<comment type="pathway">
    <text evidence="2 15">Amino-acid degradation; L-phenylalanine degradation; acetoacetate and fumarate from L-phenylalanine: step 6/6.</text>
</comment>
<dbReference type="InterPro" id="IPR036663">
    <property type="entry name" value="Fumarylacetoacetase_C_sf"/>
</dbReference>
<feature type="binding site" evidence="14">
    <location>
        <position position="157"/>
    </location>
    <ligand>
        <name>Ca(2+)</name>
        <dbReference type="ChEBI" id="CHEBI:29108"/>
    </ligand>
</feature>
<evidence type="ECO:0000256" key="12">
    <source>
        <dbReference type="PIRSR" id="PIRSR605959-1"/>
    </source>
</evidence>
<dbReference type="InterPro" id="IPR005959">
    <property type="entry name" value="Fumarylacetoacetase"/>
</dbReference>
<evidence type="ECO:0000256" key="6">
    <source>
        <dbReference type="ARBA" id="ARBA00022723"/>
    </source>
</evidence>
<evidence type="ECO:0000256" key="5">
    <source>
        <dbReference type="ARBA" id="ARBA00014741"/>
    </source>
</evidence>
<keyword evidence="11 15" id="KW-0585">Phenylalanine catabolism</keyword>
<keyword evidence="10 15" id="KW-0828">Tyrosine catabolism</keyword>
<dbReference type="Pfam" id="PF09298">
    <property type="entry name" value="FAA_hydrolase_N"/>
    <property type="match status" value="1"/>
</dbReference>
<feature type="binding site" evidence="14">
    <location>
        <position position="189"/>
    </location>
    <ligand>
        <name>Mg(2+)</name>
        <dbReference type="ChEBI" id="CHEBI:18420"/>
    </ligand>
</feature>
<feature type="binding site" evidence="14">
    <location>
        <position position="209"/>
    </location>
    <ligand>
        <name>Mg(2+)</name>
        <dbReference type="ChEBI" id="CHEBI:18420"/>
    </ligand>
</feature>
<reference evidence="19" key="1">
    <citation type="submission" date="2020-11" db="EMBL/GenBank/DDBJ databases">
        <authorList>
            <person name="Tran Van P."/>
        </authorList>
    </citation>
    <scope>NUCLEOTIDE SEQUENCE</scope>
</reference>
<dbReference type="InterPro" id="IPR011234">
    <property type="entry name" value="Fumarylacetoacetase-like_C"/>
</dbReference>
<evidence type="ECO:0000256" key="10">
    <source>
        <dbReference type="ARBA" id="ARBA00022878"/>
    </source>
</evidence>
<dbReference type="Pfam" id="PF01557">
    <property type="entry name" value="FAA_hydrolase"/>
    <property type="match status" value="1"/>
</dbReference>
<feature type="binding site" evidence="14">
    <location>
        <position position="213"/>
    </location>
    <ligand>
        <name>Mg(2+)</name>
        <dbReference type="ChEBI" id="CHEBI:18420"/>
    </ligand>
</feature>
<dbReference type="GO" id="GO:0004334">
    <property type="term" value="F:fumarylacetoacetase activity"/>
    <property type="evidence" value="ECO:0007669"/>
    <property type="project" value="UniProtKB-UniRule"/>
</dbReference>
<dbReference type="PANTHER" id="PTHR43069">
    <property type="entry name" value="FUMARYLACETOACETASE"/>
    <property type="match status" value="1"/>
</dbReference>
<evidence type="ECO:0000256" key="9">
    <source>
        <dbReference type="ARBA" id="ARBA00022842"/>
    </source>
</evidence>
<accession>A0A7R9BNB1</accession>
<evidence type="ECO:0000256" key="2">
    <source>
        <dbReference type="ARBA" id="ARBA00004782"/>
    </source>
</evidence>
<dbReference type="EMBL" id="CAJPEX010000900">
    <property type="protein sequence ID" value="CAG0917565.1"/>
    <property type="molecule type" value="Genomic_DNA"/>
</dbReference>
<keyword evidence="7 15" id="KW-0378">Hydrolase</keyword>
<evidence type="ECO:0000256" key="7">
    <source>
        <dbReference type="ARBA" id="ARBA00022801"/>
    </source>
</evidence>
<name>A0A7R9BNB1_9CRUS</name>
<dbReference type="SUPFAM" id="SSF63433">
    <property type="entry name" value="Fumarylacetoacetate hydrolase, FAH, N-terminal domain"/>
    <property type="match status" value="1"/>
</dbReference>
<evidence type="ECO:0000256" key="15">
    <source>
        <dbReference type="RuleBase" id="RU366008"/>
    </source>
</evidence>
<dbReference type="Proteomes" id="UP000678499">
    <property type="component" value="Unassembled WGS sequence"/>
</dbReference>
<dbReference type="UniPathway" id="UPA00139">
    <property type="reaction ID" value="UER00341"/>
</dbReference>
<feature type="active site" description="Proton acceptor" evidence="12">
    <location>
        <position position="48"/>
    </location>
</feature>
<feature type="binding site" evidence="14">
    <location>
        <position position="155"/>
    </location>
    <ligand>
        <name>Ca(2+)</name>
        <dbReference type="ChEBI" id="CHEBI:29108"/>
    </ligand>
</feature>
<keyword evidence="20" id="KW-1185">Reference proteome</keyword>
<dbReference type="InterPro" id="IPR015377">
    <property type="entry name" value="Fumarylacetoacetase_N"/>
</dbReference>
<dbReference type="InterPro" id="IPR036462">
    <property type="entry name" value="Fumarylacetoacetase_N_sf"/>
</dbReference>
<gene>
    <name evidence="19" type="ORF">NMOB1V02_LOCUS5146</name>
</gene>
<evidence type="ECO:0000256" key="3">
    <source>
        <dbReference type="ARBA" id="ARBA00010211"/>
    </source>
</evidence>
<dbReference type="GO" id="GO:1902000">
    <property type="term" value="P:homogentisate catabolic process"/>
    <property type="evidence" value="ECO:0007669"/>
    <property type="project" value="TreeGrafter"/>
</dbReference>
<feature type="binding site" evidence="13">
    <location>
        <position position="43"/>
    </location>
    <ligand>
        <name>substrate</name>
    </ligand>
</feature>
<dbReference type="SUPFAM" id="SSF56529">
    <property type="entry name" value="FAH"/>
    <property type="match status" value="1"/>
</dbReference>
<dbReference type="EC" id="3.7.1.2" evidence="4 15"/>
<evidence type="ECO:0000256" key="16">
    <source>
        <dbReference type="SAM" id="MobiDB-lite"/>
    </source>
</evidence>
<feature type="binding site" evidence="14">
    <location>
        <position position="41"/>
    </location>
    <ligand>
        <name>Ca(2+)</name>
        <dbReference type="ChEBI" id="CHEBI:29108"/>
    </ligand>
</feature>
<feature type="binding site" evidence="14">
    <location>
        <position position="189"/>
    </location>
    <ligand>
        <name>Ca(2+)</name>
        <dbReference type="ChEBI" id="CHEBI:29108"/>
    </ligand>
</feature>
<dbReference type="FunFam" id="3.90.850.10:FF:000004">
    <property type="entry name" value="Fumarylacetoacetase"/>
    <property type="match status" value="1"/>
</dbReference>
<feature type="binding site" evidence="13">
    <location>
        <position position="200"/>
    </location>
    <ligand>
        <name>substrate</name>
    </ligand>
</feature>
<feature type="region of interest" description="Disordered" evidence="16">
    <location>
        <begin position="124"/>
        <end position="143"/>
    </location>
</feature>
<evidence type="ECO:0000313" key="20">
    <source>
        <dbReference type="Proteomes" id="UP000678499"/>
    </source>
</evidence>
<evidence type="ECO:0000256" key="1">
    <source>
        <dbReference type="ARBA" id="ARBA00000353"/>
    </source>
</evidence>
<organism evidence="19">
    <name type="scientific">Notodromas monacha</name>
    <dbReference type="NCBI Taxonomy" id="399045"/>
    <lineage>
        <taxon>Eukaryota</taxon>
        <taxon>Metazoa</taxon>
        <taxon>Ecdysozoa</taxon>
        <taxon>Arthropoda</taxon>
        <taxon>Crustacea</taxon>
        <taxon>Oligostraca</taxon>
        <taxon>Ostracoda</taxon>
        <taxon>Podocopa</taxon>
        <taxon>Podocopida</taxon>
        <taxon>Cypridocopina</taxon>
        <taxon>Cypridoidea</taxon>
        <taxon>Cyprididae</taxon>
        <taxon>Notodromas</taxon>
    </lineage>
</organism>
<dbReference type="GO" id="GO:0046872">
    <property type="term" value="F:metal ion binding"/>
    <property type="evidence" value="ECO:0007669"/>
    <property type="project" value="UniProtKB-UniRule"/>
</dbReference>
<feature type="domain" description="Fumarylacetoacetase-like C-terminal" evidence="17">
    <location>
        <begin position="109"/>
        <end position="368"/>
    </location>
</feature>
<evidence type="ECO:0000256" key="13">
    <source>
        <dbReference type="PIRSR" id="PIRSR605959-2"/>
    </source>
</evidence>
<feature type="binding site" evidence="13">
    <location>
        <position position="196"/>
    </location>
    <ligand>
        <name>substrate</name>
    </ligand>
</feature>
<keyword evidence="6 14" id="KW-0479">Metal-binding</keyword>
<dbReference type="NCBIfam" id="TIGR01266">
    <property type="entry name" value="fum_ac_acetase"/>
    <property type="match status" value="1"/>
</dbReference>
<evidence type="ECO:0000259" key="17">
    <source>
        <dbReference type="Pfam" id="PF01557"/>
    </source>
</evidence>
<dbReference type="GO" id="GO:0006559">
    <property type="term" value="P:L-phenylalanine catabolic process"/>
    <property type="evidence" value="ECO:0007669"/>
    <property type="project" value="UniProtKB-UniRule"/>
</dbReference>
<dbReference type="OrthoDB" id="9971669at2759"/>
<dbReference type="AlphaFoldDB" id="A0A7R9BNB1"/>
<proteinExistence type="inferred from homology"/>